<name>A0A7Z8KP71_9EURY</name>
<keyword evidence="4" id="KW-1185">Reference proteome</keyword>
<sequence>MKNEKKTQMLKITFMLLLLSVTILSSGCITESVKKVEDIVDPSSVNLFQTEDYYILDASELTIPVVPSQELNIHSESPDKYTEMSPGFEISSSYRYTEFFEGTETVISVFVHNMGDTPVYIYQFGFKLKEENEIESYKTGVTVEPGEEVRIGILSMKVPEDTTQIKLEPFISLLVQTDSGKWHDYENQEFDEITIEVSEKMETQNPEYTTNPEELFTQVNEKIDPYDVQVRTMAAASAKKYPGQYNIYQLCYLFDDTKETIQYVSDPRGKDLWSTPSETITVGAGDCDDYAILLASLIEAIGGTSRVYLTDTHAFAAVYIGNDTEIIADAIGEYYGPVPIYYTTDEYGCWLMMDPTSSIYAGGLPGGTAPTENGWTFLNTSTITVIDIAPEI</sequence>
<dbReference type="OrthoDB" id="135105at2157"/>
<dbReference type="InterPro" id="IPR007562">
    <property type="entry name" value="Transglutaminase-like_domain"/>
</dbReference>
<protein>
    <submittedName>
        <fullName evidence="3">Transglutaminase family protein</fullName>
    </submittedName>
</protein>
<comment type="similarity">
    <text evidence="1">Belongs to the UPF0252 family.</text>
</comment>
<organism evidence="3 4">
    <name type="scientific">Methanolobus vulcani</name>
    <dbReference type="NCBI Taxonomy" id="38026"/>
    <lineage>
        <taxon>Archaea</taxon>
        <taxon>Methanobacteriati</taxon>
        <taxon>Methanobacteriota</taxon>
        <taxon>Stenosarchaea group</taxon>
        <taxon>Methanomicrobia</taxon>
        <taxon>Methanosarcinales</taxon>
        <taxon>Methanosarcinaceae</taxon>
        <taxon>Methanolobus</taxon>
    </lineage>
</organism>
<accession>A0A7Z8KP71</accession>
<dbReference type="Proteomes" id="UP000319335">
    <property type="component" value="Unassembled WGS sequence"/>
</dbReference>
<evidence type="ECO:0000313" key="4">
    <source>
        <dbReference type="Proteomes" id="UP000319335"/>
    </source>
</evidence>
<dbReference type="AlphaFoldDB" id="A0A7Z8KP71"/>
<reference evidence="3 4" key="1">
    <citation type="submission" date="2019-06" db="EMBL/GenBank/DDBJ databases">
        <title>Draft genome sequence of Methanolobus vulcani B1d.</title>
        <authorList>
            <person name="Creighbaum A.J."/>
            <person name="Ticak T."/>
            <person name="Hariraju D."/>
            <person name="Arivett B.A."/>
            <person name="Ferguson D.J.Jr."/>
        </authorList>
    </citation>
    <scope>NUCLEOTIDE SEQUENCE [LARGE SCALE GENOMIC DNA]</scope>
    <source>
        <strain evidence="3 4">B1d</strain>
    </source>
</reference>
<feature type="domain" description="Transglutaminase-like" evidence="2">
    <location>
        <begin position="270"/>
        <end position="316"/>
    </location>
</feature>
<dbReference type="RefSeq" id="WP_154809373.1">
    <property type="nucleotide sequence ID" value="NZ_VIAQ01000012.1"/>
</dbReference>
<dbReference type="PROSITE" id="PS51257">
    <property type="entry name" value="PROKAR_LIPOPROTEIN"/>
    <property type="match status" value="1"/>
</dbReference>
<comment type="caution">
    <text evidence="3">The sequence shown here is derived from an EMBL/GenBank/DDBJ whole genome shotgun (WGS) entry which is preliminary data.</text>
</comment>
<dbReference type="SUPFAM" id="SSF54001">
    <property type="entry name" value="Cysteine proteinases"/>
    <property type="match status" value="1"/>
</dbReference>
<gene>
    <name evidence="3" type="ORF">FKV42_06210</name>
</gene>
<dbReference type="EMBL" id="VIAQ01000012">
    <property type="protein sequence ID" value="TQD26337.1"/>
    <property type="molecule type" value="Genomic_DNA"/>
</dbReference>
<dbReference type="Gene3D" id="3.10.620.30">
    <property type="match status" value="1"/>
</dbReference>
<dbReference type="Pfam" id="PF04473">
    <property type="entry name" value="DUF553"/>
    <property type="match status" value="1"/>
</dbReference>
<proteinExistence type="inferred from homology"/>
<evidence type="ECO:0000259" key="2">
    <source>
        <dbReference type="Pfam" id="PF04473"/>
    </source>
</evidence>
<dbReference type="InterPro" id="IPR038765">
    <property type="entry name" value="Papain-like_cys_pep_sf"/>
</dbReference>
<evidence type="ECO:0000313" key="3">
    <source>
        <dbReference type="EMBL" id="TQD26337.1"/>
    </source>
</evidence>
<evidence type="ECO:0000256" key="1">
    <source>
        <dbReference type="ARBA" id="ARBA00007458"/>
    </source>
</evidence>